<feature type="region of interest" description="Disordered" evidence="1">
    <location>
        <begin position="307"/>
        <end position="393"/>
    </location>
</feature>
<dbReference type="Gene3D" id="4.10.280.10">
    <property type="entry name" value="Helix-loop-helix DNA-binding domain"/>
    <property type="match status" value="1"/>
</dbReference>
<dbReference type="OMA" id="EQDMAFT"/>
<sequence>MNNNVSPMWHQNQGAVNGGPDLNDDFSSFLNFNEMPLNMSSPFENTGEEHMQMDTEFCLDGNNAHQSNNDVNQQIPQVTQAEIMDMQFHEMQKSMEAAHQQMMRQQQIQQQQQQQQQQHHNHHQHNNMIPPTPSSMEMHAGLPQSTLHNMNSHMMMERFNMYREEPMIFTPLVSPAVTPLETEFTRHIPDFVMPGAFSPLTSPALNAHHHRSHMPNPHMPQSPALHDGSQSPILGKKGSISAGRRKSTTSRNPARVVRESPSMKPQRKRPPPPTPLAAAPQTPTTLAAQSPIYPAPMSALEAARRESITPAVSQQNTPMQHPRSQEGSSNESVSPEPLPEVLMAPPPRRSISARSPTDDTPDVPKLNAPVTPASLMRLPKTSLPTEDIPPISMDTSEYLNRDVQQTAESMMNGRHNSEEMPTPTMAANRTPSLTPSLRPARRDSRHTSPLEPQNTGGITKKEPARNTRKRGSVSSSPALQPKISPHIKPLLPIGMSPDASAFLLASKSNYQNIVEGNHSHLGLQYPEHLSTNLTSKRTSHKIAEQGRRNRINNALAEMAGLLPPLNGGAEGGATKEQTSKASTVELAIEYIKQLKQELDETKNQLRVAEEKLESLSSPDNPEESNPKPMEEEKQEEMKPEQTATTTEEK</sequence>
<dbReference type="OrthoDB" id="5344169at2759"/>
<dbReference type="InterPro" id="IPR011598">
    <property type="entry name" value="bHLH_dom"/>
</dbReference>
<evidence type="ECO:0000313" key="4">
    <source>
        <dbReference type="Proteomes" id="UP000018144"/>
    </source>
</evidence>
<protein>
    <submittedName>
        <fullName evidence="3">Similar to Phosphorus acquisition-controlling protein acc. no. P20824</fullName>
    </submittedName>
</protein>
<dbReference type="SUPFAM" id="SSF47459">
    <property type="entry name" value="HLH, helix-loop-helix DNA-binding domain"/>
    <property type="match status" value="1"/>
</dbReference>
<feature type="compositionally biased region" description="Polar residues" evidence="1">
    <location>
        <begin position="310"/>
        <end position="319"/>
    </location>
</feature>
<proteinExistence type="predicted"/>
<feature type="region of interest" description="Disordered" evidence="1">
    <location>
        <begin position="605"/>
        <end position="649"/>
    </location>
</feature>
<dbReference type="AlphaFoldDB" id="U4KTT3"/>
<organism evidence="3 4">
    <name type="scientific">Pyronema omphalodes (strain CBS 100304)</name>
    <name type="common">Pyronema confluens</name>
    <dbReference type="NCBI Taxonomy" id="1076935"/>
    <lineage>
        <taxon>Eukaryota</taxon>
        <taxon>Fungi</taxon>
        <taxon>Dikarya</taxon>
        <taxon>Ascomycota</taxon>
        <taxon>Pezizomycotina</taxon>
        <taxon>Pezizomycetes</taxon>
        <taxon>Pezizales</taxon>
        <taxon>Pyronemataceae</taxon>
        <taxon>Pyronema</taxon>
    </lineage>
</organism>
<feature type="region of interest" description="Disordered" evidence="1">
    <location>
        <begin position="411"/>
        <end position="484"/>
    </location>
</feature>
<dbReference type="GO" id="GO:0046983">
    <property type="term" value="F:protein dimerization activity"/>
    <property type="evidence" value="ECO:0007669"/>
    <property type="project" value="InterPro"/>
</dbReference>
<dbReference type="CDD" id="cd11392">
    <property type="entry name" value="bHLH_ScPHO4_like"/>
    <property type="match status" value="1"/>
</dbReference>
<feature type="compositionally biased region" description="Basic and acidic residues" evidence="1">
    <location>
        <begin position="624"/>
        <end position="639"/>
    </location>
</feature>
<feature type="domain" description="BHLH" evidence="2">
    <location>
        <begin position="535"/>
        <end position="594"/>
    </location>
</feature>
<dbReference type="Proteomes" id="UP000018144">
    <property type="component" value="Unassembled WGS sequence"/>
</dbReference>
<dbReference type="STRING" id="1076935.U4KTT3"/>
<feature type="region of interest" description="Disordered" evidence="1">
    <location>
        <begin position="202"/>
        <end position="283"/>
    </location>
</feature>
<dbReference type="SMART" id="SM00353">
    <property type="entry name" value="HLH"/>
    <property type="match status" value="1"/>
</dbReference>
<dbReference type="Pfam" id="PF00010">
    <property type="entry name" value="HLH"/>
    <property type="match status" value="1"/>
</dbReference>
<dbReference type="EMBL" id="HF935200">
    <property type="protein sequence ID" value="CCX04378.1"/>
    <property type="molecule type" value="Genomic_DNA"/>
</dbReference>
<feature type="compositionally biased region" description="Low complexity" evidence="1">
    <location>
        <begin position="100"/>
        <end position="118"/>
    </location>
</feature>
<dbReference type="eggNOG" id="ENOG502S7T4">
    <property type="taxonomic scope" value="Eukaryota"/>
</dbReference>
<gene>
    <name evidence="3" type="ORF">PCON_01955</name>
</gene>
<dbReference type="InterPro" id="IPR036638">
    <property type="entry name" value="HLH_DNA-bd_sf"/>
</dbReference>
<reference evidence="3 4" key="1">
    <citation type="journal article" date="2013" name="PLoS Genet.">
        <title>The genome and development-dependent transcriptomes of Pyronema confluens: a window into fungal evolution.</title>
        <authorList>
            <person name="Traeger S."/>
            <person name="Altegoer F."/>
            <person name="Freitag M."/>
            <person name="Gabaldon T."/>
            <person name="Kempken F."/>
            <person name="Kumar A."/>
            <person name="Marcet-Houben M."/>
            <person name="Poggeler S."/>
            <person name="Stajich J.E."/>
            <person name="Nowrousian M."/>
        </authorList>
    </citation>
    <scope>NUCLEOTIDE SEQUENCE [LARGE SCALE GENOMIC DNA]</scope>
    <source>
        <strain evidence="4">CBS 100304</strain>
        <tissue evidence="3">Vegetative mycelium</tissue>
    </source>
</reference>
<accession>U4KTT3</accession>
<evidence type="ECO:0000256" key="1">
    <source>
        <dbReference type="SAM" id="MobiDB-lite"/>
    </source>
</evidence>
<feature type="region of interest" description="Disordered" evidence="1">
    <location>
        <begin position="100"/>
        <end position="140"/>
    </location>
</feature>
<feature type="compositionally biased region" description="Polar residues" evidence="1">
    <location>
        <begin position="425"/>
        <end position="435"/>
    </location>
</feature>
<evidence type="ECO:0000313" key="3">
    <source>
        <dbReference type="EMBL" id="CCX04378.1"/>
    </source>
</evidence>
<keyword evidence="4" id="KW-1185">Reference proteome</keyword>
<name>U4KTT3_PYROM</name>
<dbReference type="PROSITE" id="PS50888">
    <property type="entry name" value="BHLH"/>
    <property type="match status" value="1"/>
</dbReference>
<evidence type="ECO:0000259" key="2">
    <source>
        <dbReference type="PROSITE" id="PS50888"/>
    </source>
</evidence>